<feature type="compositionally biased region" description="Polar residues" evidence="1">
    <location>
        <begin position="308"/>
        <end position="328"/>
    </location>
</feature>
<dbReference type="Proteomes" id="UP000008837">
    <property type="component" value="Unassembled WGS sequence"/>
</dbReference>
<name>A8PZC6_MALGO</name>
<keyword evidence="3" id="KW-1185">Reference proteome</keyword>
<feature type="compositionally biased region" description="Polar residues" evidence="1">
    <location>
        <begin position="227"/>
        <end position="236"/>
    </location>
</feature>
<sequence>MAEEPISAAAALIAVNEDERQLHHTETEVDVFARNIEDRVSNLMGGLSTWFNGMNMQTQNAMLSAQEHVQQNGGVMSTARAHLSNLESQLQLHSDRARSKSRSSAEPMPDDAVFELDTKDEEEILEREKPTRSASVSSDAGNQSDAATSPPTSNLSHNSLWDVLRKVTAHPNVDRLQNTWKKNTTSDIPIQWQHTLKEAESLARAYARSSGAAMQNVSKDLQAKIQNVVKNPPTDENTPRTTDKSAMQPVHVVEDEDDFRWDDDDDDADNMPADERGMPSLQTSKPASERKETEATGPQSEPKESVKAKSNSPATGVTKISLSTNESRPSVDDDADSDWE</sequence>
<dbReference type="EMBL" id="AAYY01000006">
    <property type="protein sequence ID" value="EDP43695.1"/>
    <property type="molecule type" value="Genomic_DNA"/>
</dbReference>
<dbReference type="KEGG" id="mgl:MGL_1908"/>
<reference evidence="2 3" key="1">
    <citation type="journal article" date="2007" name="Proc. Natl. Acad. Sci. U.S.A.">
        <title>Dandruff-associated Malassezia genomes reveal convergent and divergent virulence traits shared with plant and human fungal pathogens.</title>
        <authorList>
            <person name="Xu J."/>
            <person name="Saunders C.W."/>
            <person name="Hu P."/>
            <person name="Grant R.A."/>
            <person name="Boekhout T."/>
            <person name="Kuramae E.E."/>
            <person name="Kronstad J.W."/>
            <person name="Deangelis Y.M."/>
            <person name="Reeder N.L."/>
            <person name="Johnstone K.R."/>
            <person name="Leland M."/>
            <person name="Fieno A.M."/>
            <person name="Begley W.M."/>
            <person name="Sun Y."/>
            <person name="Lacey M.P."/>
            <person name="Chaudhary T."/>
            <person name="Keough T."/>
            <person name="Chu L."/>
            <person name="Sears R."/>
            <person name="Yuan B."/>
            <person name="Dawson T.L.Jr."/>
        </authorList>
    </citation>
    <scope>NUCLEOTIDE SEQUENCE [LARGE SCALE GENOMIC DNA]</scope>
    <source>
        <strain evidence="3">ATCC MYA-4612 / CBS 7966</strain>
    </source>
</reference>
<proteinExistence type="predicted"/>
<dbReference type="AlphaFoldDB" id="A8PZC6"/>
<evidence type="ECO:0000313" key="2">
    <source>
        <dbReference type="EMBL" id="EDP43695.1"/>
    </source>
</evidence>
<dbReference type="InParanoid" id="A8PZC6"/>
<gene>
    <name evidence="2" type="ORF">MGL_1908</name>
</gene>
<feature type="region of interest" description="Disordered" evidence="1">
    <location>
        <begin position="89"/>
        <end position="157"/>
    </location>
</feature>
<feature type="compositionally biased region" description="Acidic residues" evidence="1">
    <location>
        <begin position="254"/>
        <end position="269"/>
    </location>
</feature>
<feature type="region of interest" description="Disordered" evidence="1">
    <location>
        <begin position="227"/>
        <end position="340"/>
    </location>
</feature>
<dbReference type="OMA" id="EEDFAWD"/>
<accession>A8PZC6</accession>
<dbReference type="OrthoDB" id="73788at2759"/>
<evidence type="ECO:0000313" key="3">
    <source>
        <dbReference type="Proteomes" id="UP000008837"/>
    </source>
</evidence>
<dbReference type="RefSeq" id="XP_001730909.1">
    <property type="nucleotide sequence ID" value="XM_001730857.1"/>
</dbReference>
<protein>
    <submittedName>
        <fullName evidence="2">Uncharacterized protein</fullName>
    </submittedName>
</protein>
<feature type="compositionally biased region" description="Acidic residues" evidence="1">
    <location>
        <begin position="108"/>
        <end position="125"/>
    </location>
</feature>
<dbReference type="GeneID" id="5855216"/>
<dbReference type="VEuPathDB" id="FungiDB:MGL_1908"/>
<comment type="caution">
    <text evidence="2">The sequence shown here is derived from an EMBL/GenBank/DDBJ whole genome shotgun (WGS) entry which is preliminary data.</text>
</comment>
<organism evidence="2 3">
    <name type="scientific">Malassezia globosa (strain ATCC MYA-4612 / CBS 7966)</name>
    <name type="common">Dandruff-associated fungus</name>
    <dbReference type="NCBI Taxonomy" id="425265"/>
    <lineage>
        <taxon>Eukaryota</taxon>
        <taxon>Fungi</taxon>
        <taxon>Dikarya</taxon>
        <taxon>Basidiomycota</taxon>
        <taxon>Ustilaginomycotina</taxon>
        <taxon>Malasseziomycetes</taxon>
        <taxon>Malasseziales</taxon>
        <taxon>Malasseziaceae</taxon>
        <taxon>Malassezia</taxon>
    </lineage>
</organism>
<feature type="compositionally biased region" description="Polar residues" evidence="1">
    <location>
        <begin position="132"/>
        <end position="157"/>
    </location>
</feature>
<evidence type="ECO:0000256" key="1">
    <source>
        <dbReference type="SAM" id="MobiDB-lite"/>
    </source>
</evidence>